<organism evidence="1 2">
    <name type="scientific">Arcanobacterium phocisimile</name>
    <dbReference type="NCBI Taxonomy" id="1302235"/>
    <lineage>
        <taxon>Bacteria</taxon>
        <taxon>Bacillati</taxon>
        <taxon>Actinomycetota</taxon>
        <taxon>Actinomycetes</taxon>
        <taxon>Actinomycetales</taxon>
        <taxon>Actinomycetaceae</taxon>
        <taxon>Arcanobacterium</taxon>
    </lineage>
</organism>
<evidence type="ECO:0000313" key="1">
    <source>
        <dbReference type="EMBL" id="QRV02113.1"/>
    </source>
</evidence>
<name>A0ABX7IG67_9ACTO</name>
<protein>
    <submittedName>
        <fullName evidence="1">YbjN domain-containing protein</fullName>
    </submittedName>
</protein>
<dbReference type="Proteomes" id="UP000602653">
    <property type="component" value="Chromosome"/>
</dbReference>
<evidence type="ECO:0000313" key="2">
    <source>
        <dbReference type="Proteomes" id="UP000602653"/>
    </source>
</evidence>
<dbReference type="Pfam" id="PF10722">
    <property type="entry name" value="YbjN"/>
    <property type="match status" value="1"/>
</dbReference>
<accession>A0ABX7IG67</accession>
<dbReference type="EMBL" id="CP070228">
    <property type="protein sequence ID" value="QRV02113.1"/>
    <property type="molecule type" value="Genomic_DNA"/>
</dbReference>
<dbReference type="InterPro" id="IPR019660">
    <property type="entry name" value="Put_sensory_transdc_reg_YbjN"/>
</dbReference>
<proteinExistence type="predicted"/>
<gene>
    <name evidence="1" type="ORF">JTE88_08575</name>
</gene>
<reference evidence="1 2" key="1">
    <citation type="submission" date="2021-02" db="EMBL/GenBank/DDBJ databases">
        <title>Complete Genome Sequence of Arcanobacterium phocisimile strain DSM 26142T from a harbour seal.</title>
        <authorList>
            <person name="Borowiak M."/>
            <person name="Alssahen M."/>
            <person name="Malorny B."/>
            <person name="Laemmler C."/>
            <person name="Siebert U."/>
            <person name="Ploetz M."/>
            <person name="Abdulmawjood A."/>
        </authorList>
    </citation>
    <scope>NUCLEOTIDE SEQUENCE [LARGE SCALE GENOMIC DNA]</scope>
    <source>
        <strain evidence="1 2">DSM 26142</strain>
    </source>
</reference>
<sequence>MAWFNKKKDELTPAPVTIERIKQIFAKNEWSFDVDEERENTLLTGFDGRFTVVRIIGESDMLTVATFGTGAILPAERFNEALSWSNNWNRETVFGTAHPHVDDDNDLIMNVDVSFPIEAGATDEQLERYIGLSVSLNISAIDKYIEDFEIPQPEQEEN</sequence>
<dbReference type="RefSeq" id="WP_204424373.1">
    <property type="nucleotide sequence ID" value="NZ_CP070228.1"/>
</dbReference>
<keyword evidence="2" id="KW-1185">Reference proteome</keyword>